<organism evidence="2 3">
    <name type="scientific">Lophium mytilinum</name>
    <dbReference type="NCBI Taxonomy" id="390894"/>
    <lineage>
        <taxon>Eukaryota</taxon>
        <taxon>Fungi</taxon>
        <taxon>Dikarya</taxon>
        <taxon>Ascomycota</taxon>
        <taxon>Pezizomycotina</taxon>
        <taxon>Dothideomycetes</taxon>
        <taxon>Pleosporomycetidae</taxon>
        <taxon>Mytilinidiales</taxon>
        <taxon>Mytilinidiaceae</taxon>
        <taxon>Lophium</taxon>
    </lineage>
</organism>
<protein>
    <submittedName>
        <fullName evidence="2">Uncharacterized protein</fullName>
    </submittedName>
</protein>
<reference evidence="2" key="1">
    <citation type="journal article" date="2020" name="Stud. Mycol.">
        <title>101 Dothideomycetes genomes: a test case for predicting lifestyles and emergence of pathogens.</title>
        <authorList>
            <person name="Haridas S."/>
            <person name="Albert R."/>
            <person name="Binder M."/>
            <person name="Bloem J."/>
            <person name="Labutti K."/>
            <person name="Salamov A."/>
            <person name="Andreopoulos B."/>
            <person name="Baker S."/>
            <person name="Barry K."/>
            <person name="Bills G."/>
            <person name="Bluhm B."/>
            <person name="Cannon C."/>
            <person name="Castanera R."/>
            <person name="Culley D."/>
            <person name="Daum C."/>
            <person name="Ezra D."/>
            <person name="Gonzalez J."/>
            <person name="Henrissat B."/>
            <person name="Kuo A."/>
            <person name="Liang C."/>
            <person name="Lipzen A."/>
            <person name="Lutzoni F."/>
            <person name="Magnuson J."/>
            <person name="Mondo S."/>
            <person name="Nolan M."/>
            <person name="Ohm R."/>
            <person name="Pangilinan J."/>
            <person name="Park H.-J."/>
            <person name="Ramirez L."/>
            <person name="Alfaro M."/>
            <person name="Sun H."/>
            <person name="Tritt A."/>
            <person name="Yoshinaga Y."/>
            <person name="Zwiers L.-H."/>
            <person name="Turgeon B."/>
            <person name="Goodwin S."/>
            <person name="Spatafora J."/>
            <person name="Crous P."/>
            <person name="Grigoriev I."/>
        </authorList>
    </citation>
    <scope>NUCLEOTIDE SEQUENCE</scope>
    <source>
        <strain evidence="2">CBS 269.34</strain>
    </source>
</reference>
<feature type="compositionally biased region" description="Basic and acidic residues" evidence="1">
    <location>
        <begin position="246"/>
        <end position="260"/>
    </location>
</feature>
<dbReference type="EMBL" id="MU004181">
    <property type="protein sequence ID" value="KAF2502094.1"/>
    <property type="molecule type" value="Genomic_DNA"/>
</dbReference>
<evidence type="ECO:0000313" key="3">
    <source>
        <dbReference type="Proteomes" id="UP000799750"/>
    </source>
</evidence>
<feature type="region of interest" description="Disordered" evidence="1">
    <location>
        <begin position="49"/>
        <end position="143"/>
    </location>
</feature>
<evidence type="ECO:0000313" key="2">
    <source>
        <dbReference type="EMBL" id="KAF2502094.1"/>
    </source>
</evidence>
<accession>A0A6A6RCA9</accession>
<feature type="region of interest" description="Disordered" evidence="1">
    <location>
        <begin position="241"/>
        <end position="260"/>
    </location>
</feature>
<keyword evidence="3" id="KW-1185">Reference proteome</keyword>
<gene>
    <name evidence="2" type="ORF">BU16DRAFT_532491</name>
</gene>
<dbReference type="AlphaFoldDB" id="A0A6A6RCA9"/>
<feature type="region of interest" description="Disordered" evidence="1">
    <location>
        <begin position="495"/>
        <end position="516"/>
    </location>
</feature>
<dbReference type="OrthoDB" id="5244622at2759"/>
<proteinExistence type="predicted"/>
<evidence type="ECO:0000256" key="1">
    <source>
        <dbReference type="SAM" id="MobiDB-lite"/>
    </source>
</evidence>
<dbReference type="Proteomes" id="UP000799750">
    <property type="component" value="Unassembled WGS sequence"/>
</dbReference>
<name>A0A6A6RCA9_9PEZI</name>
<feature type="compositionally biased region" description="Low complexity" evidence="1">
    <location>
        <begin position="100"/>
        <end position="131"/>
    </location>
</feature>
<sequence length="516" mass="56472">MTDSTELCLLASSTGFFLHPADSTRLSNAGEEIAGATVFCRAILKPDSSATTPPATSFTLRSFRAPSRAPHPTTARPLASALRSPSTRNRRWSKSRAASERSLSAAPMKRTSSSRSSSAERSPMSSSESKPSPLPRLFDRFIPRAPIGPDSAAAADISNSYRNTARPGLTRSEVYLDRRPIATGLRRQEELRNPAVNATPLRPPHEDQYHHRLSDQMNRLRQRSRHSRACKEWVAACQRAPMRASLSDDQRKPPPRTQGEHWYHRKHLNAYHGVVEEAPAVSLAKNGPLLIKGCRLIKGSPTAQNRRRELHHAIATAKFLSARLAQTAPGKVYRNEDLQYVPKDATGTRRSVLILGVPRQVRLYQLLRLATTGELISTRLAKTGIIAGFEIAYLVFAKEAAAVEIAQNGPLVIESCPSSRAAVSPELQDGVETKGWTRCVRIAEAAADIEPADLEHHLRVPTGEWQMDPALRYWNSGGDPTADDQDGDVDEYGVSGNETGEEDHMVAGGRCLGAGA</sequence>